<organism evidence="2 3">
    <name type="scientific">Novosphingobium chloroacetimidivorans</name>
    <dbReference type="NCBI Taxonomy" id="1428314"/>
    <lineage>
        <taxon>Bacteria</taxon>
        <taxon>Pseudomonadati</taxon>
        <taxon>Pseudomonadota</taxon>
        <taxon>Alphaproteobacteria</taxon>
        <taxon>Sphingomonadales</taxon>
        <taxon>Sphingomonadaceae</taxon>
        <taxon>Novosphingobium</taxon>
    </lineage>
</organism>
<accession>A0A7W7NWA5</accession>
<dbReference type="GO" id="GO:0035438">
    <property type="term" value="F:cyclic-di-GMP binding"/>
    <property type="evidence" value="ECO:0007669"/>
    <property type="project" value="InterPro"/>
</dbReference>
<evidence type="ECO:0000313" key="2">
    <source>
        <dbReference type="EMBL" id="MBB4857902.1"/>
    </source>
</evidence>
<evidence type="ECO:0000313" key="3">
    <source>
        <dbReference type="Proteomes" id="UP000555448"/>
    </source>
</evidence>
<dbReference type="AlphaFoldDB" id="A0A7W7NWA5"/>
<reference evidence="2 3" key="1">
    <citation type="submission" date="2020-08" db="EMBL/GenBank/DDBJ databases">
        <title>Functional genomics of gut bacteria from endangered species of beetles.</title>
        <authorList>
            <person name="Carlos-Shanley C."/>
        </authorList>
    </citation>
    <scope>NUCLEOTIDE SEQUENCE [LARGE SCALE GENOMIC DNA]</scope>
    <source>
        <strain evidence="2 3">S00245</strain>
    </source>
</reference>
<dbReference type="Pfam" id="PF07238">
    <property type="entry name" value="PilZ"/>
    <property type="match status" value="1"/>
</dbReference>
<dbReference type="InterPro" id="IPR009875">
    <property type="entry name" value="PilZ_domain"/>
</dbReference>
<protein>
    <recommendedName>
        <fullName evidence="1">PilZ domain-containing protein</fullName>
    </recommendedName>
</protein>
<feature type="domain" description="PilZ" evidence="1">
    <location>
        <begin position="117"/>
        <end position="188"/>
    </location>
</feature>
<dbReference type="SUPFAM" id="SSF141371">
    <property type="entry name" value="PilZ domain-like"/>
    <property type="match status" value="2"/>
</dbReference>
<comment type="caution">
    <text evidence="2">The sequence shown here is derived from an EMBL/GenBank/DDBJ whole genome shotgun (WGS) entry which is preliminary data.</text>
</comment>
<gene>
    <name evidence="2" type="ORF">HNO88_001216</name>
</gene>
<proteinExistence type="predicted"/>
<dbReference type="Gene3D" id="2.40.10.220">
    <property type="entry name" value="predicted glycosyltransferase like domains"/>
    <property type="match status" value="1"/>
</dbReference>
<sequence>MQDSAQGEAYGRGTLQSGADLRGAPRFALMLRSAKLIADGTEFLCIIRDVSETGVKLRLFHAAPRAELMMIETASGQHYPMQLVWEANGEAGFRFLQPIDVDAFVKESGPYPKRPLRLRVQHPATVRMNNQSHDATILDISRQGARIAISTKLAIGQKFWLEADELPLFEATVCWRRVPEYGLVFGQLMGLEELAQRAERMDRPERSLAAE</sequence>
<dbReference type="EMBL" id="JACHLR010000004">
    <property type="protein sequence ID" value="MBB4857902.1"/>
    <property type="molecule type" value="Genomic_DNA"/>
</dbReference>
<keyword evidence="3" id="KW-1185">Reference proteome</keyword>
<name>A0A7W7NWA5_9SPHN</name>
<dbReference type="Proteomes" id="UP000555448">
    <property type="component" value="Unassembled WGS sequence"/>
</dbReference>
<dbReference type="RefSeq" id="WP_184243178.1">
    <property type="nucleotide sequence ID" value="NZ_JACHLR010000004.1"/>
</dbReference>
<evidence type="ECO:0000259" key="1">
    <source>
        <dbReference type="Pfam" id="PF07238"/>
    </source>
</evidence>